<dbReference type="InterPro" id="IPR026891">
    <property type="entry name" value="Fn3-like"/>
</dbReference>
<organism evidence="9 10">
    <name type="scientific">Vallitalea pronyensis</name>
    <dbReference type="NCBI Taxonomy" id="1348613"/>
    <lineage>
        <taxon>Bacteria</taxon>
        <taxon>Bacillati</taxon>
        <taxon>Bacillota</taxon>
        <taxon>Clostridia</taxon>
        <taxon>Lachnospirales</taxon>
        <taxon>Vallitaleaceae</taxon>
        <taxon>Vallitalea</taxon>
    </lineage>
</organism>
<dbReference type="PANTHER" id="PTHR30620">
    <property type="entry name" value="PERIPLASMIC BETA-GLUCOSIDASE-RELATED"/>
    <property type="match status" value="1"/>
</dbReference>
<gene>
    <name evidence="9" type="primary">bglX</name>
    <name evidence="9" type="ORF">HZI73_19130</name>
</gene>
<dbReference type="InterPro" id="IPR036881">
    <property type="entry name" value="Glyco_hydro_3_C_sf"/>
</dbReference>
<keyword evidence="10" id="KW-1185">Reference proteome</keyword>
<dbReference type="Pfam" id="PF14310">
    <property type="entry name" value="Fn3-like"/>
    <property type="match status" value="1"/>
</dbReference>
<dbReference type="KEGG" id="vpy:HZI73_19130"/>
<evidence type="ECO:0000256" key="5">
    <source>
        <dbReference type="ARBA" id="ARBA00022801"/>
    </source>
</evidence>
<dbReference type="PANTHER" id="PTHR30620:SF16">
    <property type="entry name" value="LYSOSOMAL BETA GLUCOSIDASE"/>
    <property type="match status" value="1"/>
</dbReference>
<dbReference type="InterPro" id="IPR019800">
    <property type="entry name" value="Glyco_hydro_3_AS"/>
</dbReference>
<name>A0A8J8MN37_9FIRM</name>
<evidence type="ECO:0000256" key="2">
    <source>
        <dbReference type="ARBA" id="ARBA00005336"/>
    </source>
</evidence>
<dbReference type="AlphaFoldDB" id="A0A8J8MN37"/>
<evidence type="ECO:0000256" key="3">
    <source>
        <dbReference type="ARBA" id="ARBA00012744"/>
    </source>
</evidence>
<comment type="similarity">
    <text evidence="2 7">Belongs to the glycosyl hydrolase 3 family.</text>
</comment>
<dbReference type="EC" id="3.2.1.21" evidence="3"/>
<dbReference type="PRINTS" id="PR00133">
    <property type="entry name" value="GLHYDRLASE3"/>
</dbReference>
<feature type="domain" description="Fibronectin type III-like" evidence="8">
    <location>
        <begin position="656"/>
        <end position="725"/>
    </location>
</feature>
<dbReference type="NCBIfam" id="NF011678">
    <property type="entry name" value="PRK15098.1"/>
    <property type="match status" value="1"/>
</dbReference>
<dbReference type="EMBL" id="CP058649">
    <property type="protein sequence ID" value="QUI24278.1"/>
    <property type="molecule type" value="Genomic_DNA"/>
</dbReference>
<dbReference type="SMART" id="SM01217">
    <property type="entry name" value="Fn3_like"/>
    <property type="match status" value="1"/>
</dbReference>
<keyword evidence="4" id="KW-0732">Signal</keyword>
<dbReference type="Gene3D" id="2.60.40.10">
    <property type="entry name" value="Immunoglobulins"/>
    <property type="match status" value="1"/>
</dbReference>
<dbReference type="Proteomes" id="UP000683246">
    <property type="component" value="Chromosome"/>
</dbReference>
<dbReference type="Pfam" id="PF01915">
    <property type="entry name" value="Glyco_hydro_3_C"/>
    <property type="match status" value="1"/>
</dbReference>
<reference evidence="9" key="1">
    <citation type="submission" date="2020-07" db="EMBL/GenBank/DDBJ databases">
        <title>Vallitalea pronyensis genome.</title>
        <authorList>
            <person name="Postec A."/>
        </authorList>
    </citation>
    <scope>NUCLEOTIDE SEQUENCE</scope>
    <source>
        <strain evidence="9">FatNI3</strain>
    </source>
</reference>
<dbReference type="FunFam" id="2.60.40.10:FF:000495">
    <property type="entry name" value="Periplasmic beta-glucosidase"/>
    <property type="match status" value="1"/>
</dbReference>
<evidence type="ECO:0000256" key="7">
    <source>
        <dbReference type="RuleBase" id="RU361161"/>
    </source>
</evidence>
<dbReference type="PROSITE" id="PS00775">
    <property type="entry name" value="GLYCOSYL_HYDROL_F3"/>
    <property type="match status" value="1"/>
</dbReference>
<keyword evidence="6 7" id="KW-0326">Glycosidase</keyword>
<dbReference type="Gene3D" id="3.20.20.300">
    <property type="entry name" value="Glycoside hydrolase, family 3, N-terminal domain"/>
    <property type="match status" value="1"/>
</dbReference>
<dbReference type="InterPro" id="IPR036962">
    <property type="entry name" value="Glyco_hydro_3_N_sf"/>
</dbReference>
<evidence type="ECO:0000313" key="9">
    <source>
        <dbReference type="EMBL" id="QUI24278.1"/>
    </source>
</evidence>
<evidence type="ECO:0000259" key="8">
    <source>
        <dbReference type="SMART" id="SM01217"/>
    </source>
</evidence>
<evidence type="ECO:0000256" key="4">
    <source>
        <dbReference type="ARBA" id="ARBA00022729"/>
    </source>
</evidence>
<dbReference type="InterPro" id="IPR013783">
    <property type="entry name" value="Ig-like_fold"/>
</dbReference>
<protein>
    <recommendedName>
        <fullName evidence="3">beta-glucosidase</fullName>
        <ecNumber evidence="3">3.2.1.21</ecNumber>
    </recommendedName>
</protein>
<proteinExistence type="inferred from homology"/>
<evidence type="ECO:0000256" key="6">
    <source>
        <dbReference type="ARBA" id="ARBA00023295"/>
    </source>
</evidence>
<evidence type="ECO:0000256" key="1">
    <source>
        <dbReference type="ARBA" id="ARBA00000448"/>
    </source>
</evidence>
<dbReference type="InterPro" id="IPR002772">
    <property type="entry name" value="Glyco_hydro_3_C"/>
</dbReference>
<sequence length="742" mass="82194">MKQERLIQLLESMSLEEKINQLLQLYGAFYENDGALTGPLAEMGLTEEHLKGAGSMIGIMGANKVKAFQKKYMATQPHHIPALFMLDVINGFKTIFPIPLAQGCTWSPDLSKKCASIAAKEASVSGIHVTFSPMVDLVRDARWGRVMETTGEDTYLNSCFSKAMVEGYQGQHVSEKGKIASCVKHFAAYGAPTGGRDYNTVELSERTLRDDYLPGYQAGIDAGCELVMTAFNTVDRIPATGNKRLLRQILREDMGFDGVVISDWQSIKEMIGHGYARDKSEAAELAIKAGVDIDMVSNVYISQLKDLIACGKVDQHLIDEAVMRILQLKNKLGLFENPYKDADEEEEENVILCDKHRKLAREAASESFVLLKNDHVLPLKKEGQSIAFIGPYVDSREIFGAWSFLGEAKDCISLKDGILSKMMNNKLIFEKGCDVLKSEEIPKGFLTLPTETDDEESAQKNLNQAILAAEKSEMVVLALGEHRNQSGEATSRADIGIPEIQMNLFRKIHKVNNNIVVVLFNGRPLDLREITSKAKAVLEVWLPGTEGGHAIADVLFGDVNPSGKLSMSFPYSVGQVPVHYNEFSTGRPHVPGKDKDRFRSKYLDIPNKPLYPFGFGLSYTTFSYSGITLSKKAIDKKETLTASITVKNTGHVMGKEVVQLYIQDLFGSVVRPVRELKGFQKVALEPNESKTITFEIKEAMLRFHGADMIHQSEPGAFNIYIGGDSTTVNEATFELTDTTKSR</sequence>
<evidence type="ECO:0000313" key="10">
    <source>
        <dbReference type="Proteomes" id="UP000683246"/>
    </source>
</evidence>
<dbReference type="SUPFAM" id="SSF52279">
    <property type="entry name" value="Beta-D-glucan exohydrolase, C-terminal domain"/>
    <property type="match status" value="1"/>
</dbReference>
<comment type="catalytic activity">
    <reaction evidence="1">
        <text>Hydrolysis of terminal, non-reducing beta-D-glucosyl residues with release of beta-D-glucose.</text>
        <dbReference type="EC" id="3.2.1.21"/>
    </reaction>
</comment>
<dbReference type="InterPro" id="IPR001764">
    <property type="entry name" value="Glyco_hydro_3_N"/>
</dbReference>
<dbReference type="GO" id="GO:0008422">
    <property type="term" value="F:beta-glucosidase activity"/>
    <property type="evidence" value="ECO:0007669"/>
    <property type="project" value="UniProtKB-EC"/>
</dbReference>
<dbReference type="GO" id="GO:0009251">
    <property type="term" value="P:glucan catabolic process"/>
    <property type="evidence" value="ECO:0007669"/>
    <property type="project" value="TreeGrafter"/>
</dbReference>
<dbReference type="SUPFAM" id="SSF51445">
    <property type="entry name" value="(Trans)glycosidases"/>
    <property type="match status" value="1"/>
</dbReference>
<dbReference type="Gene3D" id="3.40.50.1700">
    <property type="entry name" value="Glycoside hydrolase family 3 C-terminal domain"/>
    <property type="match status" value="1"/>
</dbReference>
<dbReference type="RefSeq" id="WP_212694972.1">
    <property type="nucleotide sequence ID" value="NZ_CP058649.1"/>
</dbReference>
<dbReference type="Pfam" id="PF00933">
    <property type="entry name" value="Glyco_hydro_3"/>
    <property type="match status" value="1"/>
</dbReference>
<dbReference type="InterPro" id="IPR051915">
    <property type="entry name" value="Cellulose_Degrad_GH3"/>
</dbReference>
<accession>A0A8J8MN37</accession>
<dbReference type="InterPro" id="IPR017853">
    <property type="entry name" value="GH"/>
</dbReference>
<keyword evidence="5 7" id="KW-0378">Hydrolase</keyword>